<evidence type="ECO:0000313" key="1">
    <source>
        <dbReference type="EMBL" id="JAE16035.1"/>
    </source>
</evidence>
<dbReference type="AlphaFoldDB" id="A0A0A9FT61"/>
<name>A0A0A9FT61_ARUDO</name>
<dbReference type="EMBL" id="GBRH01181861">
    <property type="protein sequence ID" value="JAE16035.1"/>
    <property type="molecule type" value="Transcribed_RNA"/>
</dbReference>
<proteinExistence type="predicted"/>
<sequence length="26" mass="3201">MLLYLVTQLCAKLQRRNTHDKRKNRT</sequence>
<reference evidence="1" key="2">
    <citation type="journal article" date="2015" name="Data Brief">
        <title>Shoot transcriptome of the giant reed, Arundo donax.</title>
        <authorList>
            <person name="Barrero R.A."/>
            <person name="Guerrero F.D."/>
            <person name="Moolhuijzen P."/>
            <person name="Goolsby J.A."/>
            <person name="Tidwell J."/>
            <person name="Bellgard S.E."/>
            <person name="Bellgard M.I."/>
        </authorList>
    </citation>
    <scope>NUCLEOTIDE SEQUENCE</scope>
    <source>
        <tissue evidence="1">Shoot tissue taken approximately 20 cm above the soil surface</tissue>
    </source>
</reference>
<reference evidence="1" key="1">
    <citation type="submission" date="2014-09" db="EMBL/GenBank/DDBJ databases">
        <authorList>
            <person name="Magalhaes I.L.F."/>
            <person name="Oliveira U."/>
            <person name="Santos F.R."/>
            <person name="Vidigal T.H.D.A."/>
            <person name="Brescovit A.D."/>
            <person name="Santos A.J."/>
        </authorList>
    </citation>
    <scope>NUCLEOTIDE SEQUENCE</scope>
    <source>
        <tissue evidence="1">Shoot tissue taken approximately 20 cm above the soil surface</tissue>
    </source>
</reference>
<accession>A0A0A9FT61</accession>
<organism evidence="1">
    <name type="scientific">Arundo donax</name>
    <name type="common">Giant reed</name>
    <name type="synonym">Donax arundinaceus</name>
    <dbReference type="NCBI Taxonomy" id="35708"/>
    <lineage>
        <taxon>Eukaryota</taxon>
        <taxon>Viridiplantae</taxon>
        <taxon>Streptophyta</taxon>
        <taxon>Embryophyta</taxon>
        <taxon>Tracheophyta</taxon>
        <taxon>Spermatophyta</taxon>
        <taxon>Magnoliopsida</taxon>
        <taxon>Liliopsida</taxon>
        <taxon>Poales</taxon>
        <taxon>Poaceae</taxon>
        <taxon>PACMAD clade</taxon>
        <taxon>Arundinoideae</taxon>
        <taxon>Arundineae</taxon>
        <taxon>Arundo</taxon>
    </lineage>
</organism>
<protein>
    <submittedName>
        <fullName evidence="1">Uncharacterized protein</fullName>
    </submittedName>
</protein>